<dbReference type="Proteomes" id="UP000053268">
    <property type="component" value="Unassembled WGS sequence"/>
</dbReference>
<dbReference type="AlphaFoldDB" id="A0A194QHS9"/>
<proteinExistence type="predicted"/>
<gene>
    <name evidence="2" type="ORF">RR46_06169</name>
</gene>
<accession>A0A194QHS9</accession>
<name>A0A194QHS9_PAPXU</name>
<keyword evidence="3" id="KW-1185">Reference proteome</keyword>
<dbReference type="EMBL" id="KQ459193">
    <property type="protein sequence ID" value="KPJ03011.1"/>
    <property type="molecule type" value="Genomic_DNA"/>
</dbReference>
<evidence type="ECO:0000313" key="2">
    <source>
        <dbReference type="EMBL" id="KPJ03011.1"/>
    </source>
</evidence>
<reference evidence="2 3" key="1">
    <citation type="journal article" date="2015" name="Nat. Commun.">
        <title>Outbred genome sequencing and CRISPR/Cas9 gene editing in butterflies.</title>
        <authorList>
            <person name="Li X."/>
            <person name="Fan D."/>
            <person name="Zhang W."/>
            <person name="Liu G."/>
            <person name="Zhang L."/>
            <person name="Zhao L."/>
            <person name="Fang X."/>
            <person name="Chen L."/>
            <person name="Dong Y."/>
            <person name="Chen Y."/>
            <person name="Ding Y."/>
            <person name="Zhao R."/>
            <person name="Feng M."/>
            <person name="Zhu Y."/>
            <person name="Feng Y."/>
            <person name="Jiang X."/>
            <person name="Zhu D."/>
            <person name="Xiang H."/>
            <person name="Feng X."/>
            <person name="Li S."/>
            <person name="Wang J."/>
            <person name="Zhang G."/>
            <person name="Kronforst M.R."/>
            <person name="Wang W."/>
        </authorList>
    </citation>
    <scope>NUCLEOTIDE SEQUENCE [LARGE SCALE GENOMIC DNA]</scope>
    <source>
        <strain evidence="2">Ya'a_city_454_Px</strain>
        <tissue evidence="2">Whole body</tissue>
    </source>
</reference>
<evidence type="ECO:0000256" key="1">
    <source>
        <dbReference type="SAM" id="MobiDB-lite"/>
    </source>
</evidence>
<protein>
    <submittedName>
        <fullName evidence="2">Uncharacterized protein</fullName>
    </submittedName>
</protein>
<evidence type="ECO:0000313" key="3">
    <source>
        <dbReference type="Proteomes" id="UP000053268"/>
    </source>
</evidence>
<organism evidence="2 3">
    <name type="scientific">Papilio xuthus</name>
    <name type="common">Asian swallowtail butterfly</name>
    <dbReference type="NCBI Taxonomy" id="66420"/>
    <lineage>
        <taxon>Eukaryota</taxon>
        <taxon>Metazoa</taxon>
        <taxon>Ecdysozoa</taxon>
        <taxon>Arthropoda</taxon>
        <taxon>Hexapoda</taxon>
        <taxon>Insecta</taxon>
        <taxon>Pterygota</taxon>
        <taxon>Neoptera</taxon>
        <taxon>Endopterygota</taxon>
        <taxon>Lepidoptera</taxon>
        <taxon>Glossata</taxon>
        <taxon>Ditrysia</taxon>
        <taxon>Papilionoidea</taxon>
        <taxon>Papilionidae</taxon>
        <taxon>Papilioninae</taxon>
        <taxon>Papilio</taxon>
    </lineage>
</organism>
<feature type="region of interest" description="Disordered" evidence="1">
    <location>
        <begin position="23"/>
        <end position="59"/>
    </location>
</feature>
<sequence>MHAVLVLSGRQLGMQEMAAVSAAASPGCRPPSATSRSIRTKTKRSIQTNVSPKGTEKEENFTSQEISSLINVFNNTFDIKQSGQNDDLNTVDIERDAVTEIFELMNANEKNESLDHTDFDLDDLFPEYNLSIGDAAKLLLPMLKNHTEEILDTDYIDIPDENVTEMDKGDIDKILDFSNLDANPKGIPAAREVYDLLERQSVRVVKRQIINRTRTLRNQILLNNSKRSIQDLTDNVLHPLLAFINTKRNELQELENMRDYLQEYIRMYIRNETFLKINKTLLENLTKTYVAFYKMEILPEIQKTSAQNKLLSLNDYESKLERDIYEVISDIIGIQEHSNYKDLPENLNILIQAMKYYIHKQGKVHVMKEFHKITENNMNMYKKFIEENSNEFAVSSAPSVIKQVLIVIDKEMPRSNALAPLSTGAKKILNRLVNYDFVEKYNLKNRSIPKPQYNMANDLKDVGIKWYKMTRGIASSRLSDRLYSMKLLHLEISKDIAKINDALTFIQNSQTRRFMLFDKDNSERYASRIGEDIKIVYVKLQEILKQQNEVNVKKFVPVAVTTRKPKSKKKSFLQQVKKILKQSKKDFSNVFKNNFKDDLSKQIQDIKWQKETKGILNRIKRSNTAFNKAIRRMKNIIPNYLKRKFNGAKNLKTVTKKL</sequence>